<protein>
    <submittedName>
        <fullName evidence="2">Uncharacterized protein</fullName>
    </submittedName>
</protein>
<organism evidence="2 3">
    <name type="scientific">Colletotrichum liriopes</name>
    <dbReference type="NCBI Taxonomy" id="708192"/>
    <lineage>
        <taxon>Eukaryota</taxon>
        <taxon>Fungi</taxon>
        <taxon>Dikarya</taxon>
        <taxon>Ascomycota</taxon>
        <taxon>Pezizomycotina</taxon>
        <taxon>Sordariomycetes</taxon>
        <taxon>Hypocreomycetidae</taxon>
        <taxon>Glomerellales</taxon>
        <taxon>Glomerellaceae</taxon>
        <taxon>Colletotrichum</taxon>
        <taxon>Colletotrichum spaethianum species complex</taxon>
    </lineage>
</organism>
<feature type="compositionally biased region" description="Polar residues" evidence="1">
    <location>
        <begin position="187"/>
        <end position="202"/>
    </location>
</feature>
<evidence type="ECO:0000313" key="2">
    <source>
        <dbReference type="EMBL" id="GJC83923.1"/>
    </source>
</evidence>
<comment type="caution">
    <text evidence="2">The sequence shown here is derived from an EMBL/GenBank/DDBJ whole genome shotgun (WGS) entry which is preliminary data.</text>
</comment>
<reference evidence="2 3" key="1">
    <citation type="submission" date="2021-07" db="EMBL/GenBank/DDBJ databases">
        <title>Genome data of Colletotrichum spaethianum.</title>
        <authorList>
            <person name="Utami Y.D."/>
            <person name="Hiruma K."/>
        </authorList>
    </citation>
    <scope>NUCLEOTIDE SEQUENCE [LARGE SCALE GENOMIC DNA]</scope>
    <source>
        <strain evidence="2 3">MAFF 242679</strain>
    </source>
</reference>
<keyword evidence="3" id="KW-1185">Reference proteome</keyword>
<name>A0AA37LTZ5_9PEZI</name>
<dbReference type="EMBL" id="BPPX01000013">
    <property type="protein sequence ID" value="GJC83923.1"/>
    <property type="molecule type" value="Genomic_DNA"/>
</dbReference>
<gene>
    <name evidence="2" type="ORF">ColLi_06761</name>
</gene>
<feature type="compositionally biased region" description="Polar residues" evidence="1">
    <location>
        <begin position="83"/>
        <end position="94"/>
    </location>
</feature>
<dbReference type="Proteomes" id="UP001055172">
    <property type="component" value="Unassembled WGS sequence"/>
</dbReference>
<feature type="compositionally biased region" description="Low complexity" evidence="1">
    <location>
        <begin position="174"/>
        <end position="186"/>
    </location>
</feature>
<accession>A0AA37LTZ5</accession>
<feature type="region of interest" description="Disordered" evidence="1">
    <location>
        <begin position="166"/>
        <end position="202"/>
    </location>
</feature>
<dbReference type="AlphaFoldDB" id="A0AA37LTZ5"/>
<feature type="region of interest" description="Disordered" evidence="1">
    <location>
        <begin position="259"/>
        <end position="301"/>
    </location>
</feature>
<feature type="region of interest" description="Disordered" evidence="1">
    <location>
        <begin position="17"/>
        <end position="130"/>
    </location>
</feature>
<evidence type="ECO:0000313" key="3">
    <source>
        <dbReference type="Proteomes" id="UP001055172"/>
    </source>
</evidence>
<feature type="compositionally biased region" description="Low complexity" evidence="1">
    <location>
        <begin position="277"/>
        <end position="301"/>
    </location>
</feature>
<evidence type="ECO:0000256" key="1">
    <source>
        <dbReference type="SAM" id="MobiDB-lite"/>
    </source>
</evidence>
<sequence length="301" mass="32012">MTSSKLSVSRASIKSSFGHFSFSSSQTNLAAPVSPKSRRKRHHSVSEPLHEQQPALADPGRLDASSYTPSRPPPPASPKRSQTDTSVKSPTTAAKINGGNLTLAVEENEKPAEPVLAPIRPPNNRKSRSWGNRLSALFPSLILQPTDQPQTQPQPAQPQLQHQLPIHRKPLPDDSPASSPSDSAPSYHTSENPTVRPVTSSGLGLGIAAPTFDSLDPPPPPPPLMHRLLFLGKSHTHLHTPNNIISLYYRSLSDLSSPTSFTYHSQHDGRPSTALRGAAPGAGEAAEGAESAGTPASTANR</sequence>
<proteinExistence type="predicted"/>